<dbReference type="PANTHER" id="PTHR44846:SF5">
    <property type="entry name" value="HTH-TYPE TRANSCRIPTIONAL REGULATOR GMUR"/>
    <property type="match status" value="1"/>
</dbReference>
<dbReference type="PRINTS" id="PR00035">
    <property type="entry name" value="HTHGNTR"/>
</dbReference>
<dbReference type="GO" id="GO:0003677">
    <property type="term" value="F:DNA binding"/>
    <property type="evidence" value="ECO:0007669"/>
    <property type="project" value="UniProtKB-KW"/>
</dbReference>
<evidence type="ECO:0000313" key="7">
    <source>
        <dbReference type="Proteomes" id="UP000698335"/>
    </source>
</evidence>
<keyword evidence="4" id="KW-0804">Transcription</keyword>
<dbReference type="Gene3D" id="1.10.10.10">
    <property type="entry name" value="Winged helix-like DNA-binding domain superfamily/Winged helix DNA-binding domain"/>
    <property type="match status" value="1"/>
</dbReference>
<dbReference type="InterPro" id="IPR011663">
    <property type="entry name" value="UTRA"/>
</dbReference>
<dbReference type="SMART" id="SM00345">
    <property type="entry name" value="HTH_GNTR"/>
    <property type="match status" value="1"/>
</dbReference>
<dbReference type="AlphaFoldDB" id="A0A930VWT8"/>
<reference evidence="6" key="1">
    <citation type="submission" date="2020-04" db="EMBL/GenBank/DDBJ databases">
        <title>Deep metagenomics examines the oral microbiome during advanced dental caries in children, revealing novel taxa and co-occurrences with host molecules.</title>
        <authorList>
            <person name="Baker J.L."/>
            <person name="Morton J.T."/>
            <person name="Dinis M."/>
            <person name="Alvarez R."/>
            <person name="Tran N.C."/>
            <person name="Knight R."/>
            <person name="Edlund A."/>
        </authorList>
    </citation>
    <scope>NUCLEOTIDE SEQUENCE</scope>
    <source>
        <strain evidence="6">JCVI_38_bin.5</strain>
    </source>
</reference>
<organism evidence="6 7">
    <name type="scientific">Lancefieldella rimae</name>
    <dbReference type="NCBI Taxonomy" id="1383"/>
    <lineage>
        <taxon>Bacteria</taxon>
        <taxon>Bacillati</taxon>
        <taxon>Actinomycetota</taxon>
        <taxon>Coriobacteriia</taxon>
        <taxon>Coriobacteriales</taxon>
        <taxon>Atopobiaceae</taxon>
        <taxon>Lancefieldella</taxon>
    </lineage>
</organism>
<sequence length="239" mass="27582">MLKYELVIQDLKRSISRGTYAPYSQLPSISQLCKQYGVSKITINKALEALQSQGLISRRRGSGTFVKKLEDYAQIKPSQEVSGQMEGFLAEHTARGEKVHTKVYVFEVERPSEYIAHALDINQQDFVYRIIRVRYTNDIPLVIEYTYMPIDEIPNLKMTHLNTSIYSYIEHDLGLRIANAHRVIRAVLPTAKECKRLNIENDEPMLEVEQIGYLDDGRPFEYSIARHAHGYEFLTISTH</sequence>
<name>A0A930VWT8_9ACTN</name>
<dbReference type="GO" id="GO:0045892">
    <property type="term" value="P:negative regulation of DNA-templated transcription"/>
    <property type="evidence" value="ECO:0007669"/>
    <property type="project" value="TreeGrafter"/>
</dbReference>
<accession>A0A930VWT8</accession>
<dbReference type="GO" id="GO:0003700">
    <property type="term" value="F:DNA-binding transcription factor activity"/>
    <property type="evidence" value="ECO:0007669"/>
    <property type="project" value="InterPro"/>
</dbReference>
<dbReference type="Pfam" id="PF00392">
    <property type="entry name" value="GntR"/>
    <property type="match status" value="1"/>
</dbReference>
<keyword evidence="2" id="KW-0805">Transcription regulation</keyword>
<gene>
    <name evidence="6" type="ORF">HXK26_01165</name>
</gene>
<proteinExistence type="predicted"/>
<dbReference type="Pfam" id="PF07702">
    <property type="entry name" value="UTRA"/>
    <property type="match status" value="1"/>
</dbReference>
<evidence type="ECO:0000313" key="6">
    <source>
        <dbReference type="EMBL" id="MBF4807294.1"/>
    </source>
</evidence>
<dbReference type="CDD" id="cd07377">
    <property type="entry name" value="WHTH_GntR"/>
    <property type="match status" value="1"/>
</dbReference>
<dbReference type="InterPro" id="IPR050679">
    <property type="entry name" value="Bact_HTH_transcr_reg"/>
</dbReference>
<comment type="caution">
    <text evidence="6">The sequence shown here is derived from an EMBL/GenBank/DDBJ whole genome shotgun (WGS) entry which is preliminary data.</text>
</comment>
<dbReference type="EMBL" id="JABZGW010000022">
    <property type="protein sequence ID" value="MBF4807294.1"/>
    <property type="molecule type" value="Genomic_DNA"/>
</dbReference>
<feature type="domain" description="HTH gntR-type" evidence="5">
    <location>
        <begin position="1"/>
        <end position="69"/>
    </location>
</feature>
<dbReference type="RefSeq" id="WP_311142466.1">
    <property type="nucleotide sequence ID" value="NZ_CAUOKZ010000010.1"/>
</dbReference>
<keyword evidence="3" id="KW-0238">DNA-binding</keyword>
<dbReference type="Proteomes" id="UP000698335">
    <property type="component" value="Unassembled WGS sequence"/>
</dbReference>
<dbReference type="PANTHER" id="PTHR44846">
    <property type="entry name" value="MANNOSYL-D-GLYCERATE TRANSPORT/METABOLISM SYSTEM REPRESSOR MNGR-RELATED"/>
    <property type="match status" value="1"/>
</dbReference>
<keyword evidence="1" id="KW-0678">Repressor</keyword>
<dbReference type="InterPro" id="IPR036388">
    <property type="entry name" value="WH-like_DNA-bd_sf"/>
</dbReference>
<dbReference type="SUPFAM" id="SSF64288">
    <property type="entry name" value="Chorismate lyase-like"/>
    <property type="match status" value="1"/>
</dbReference>
<dbReference type="FunFam" id="3.40.1410.10:FF:000008">
    <property type="entry name" value="Transcriptional regulator, GntR family"/>
    <property type="match status" value="1"/>
</dbReference>
<evidence type="ECO:0000256" key="1">
    <source>
        <dbReference type="ARBA" id="ARBA00022491"/>
    </source>
</evidence>
<dbReference type="SMART" id="SM00866">
    <property type="entry name" value="UTRA"/>
    <property type="match status" value="1"/>
</dbReference>
<dbReference type="Gene3D" id="3.40.1410.10">
    <property type="entry name" value="Chorismate lyase-like"/>
    <property type="match status" value="1"/>
</dbReference>
<evidence type="ECO:0000256" key="2">
    <source>
        <dbReference type="ARBA" id="ARBA00023015"/>
    </source>
</evidence>
<dbReference type="InterPro" id="IPR036390">
    <property type="entry name" value="WH_DNA-bd_sf"/>
</dbReference>
<evidence type="ECO:0000256" key="3">
    <source>
        <dbReference type="ARBA" id="ARBA00023125"/>
    </source>
</evidence>
<protein>
    <submittedName>
        <fullName evidence="6">GntR family transcriptional regulator</fullName>
    </submittedName>
</protein>
<evidence type="ECO:0000259" key="5">
    <source>
        <dbReference type="PROSITE" id="PS50949"/>
    </source>
</evidence>
<dbReference type="PROSITE" id="PS50949">
    <property type="entry name" value="HTH_GNTR"/>
    <property type="match status" value="1"/>
</dbReference>
<dbReference type="InterPro" id="IPR000524">
    <property type="entry name" value="Tscrpt_reg_HTH_GntR"/>
</dbReference>
<dbReference type="InterPro" id="IPR028978">
    <property type="entry name" value="Chorismate_lyase_/UTRA_dom_sf"/>
</dbReference>
<evidence type="ECO:0000256" key="4">
    <source>
        <dbReference type="ARBA" id="ARBA00023163"/>
    </source>
</evidence>
<dbReference type="SUPFAM" id="SSF46785">
    <property type="entry name" value="Winged helix' DNA-binding domain"/>
    <property type="match status" value="1"/>
</dbReference>